<sequence>MQTSISVTKRENVFNDTYVIQRCWPMQLGEWPLYTNEIEELDVIYGTAAPIRVDNKLEELRQHHSKHKCKGATVRVERE</sequence>
<proteinExistence type="predicted"/>
<evidence type="ECO:0000313" key="1">
    <source>
        <dbReference type="EMBL" id="KAJ1356449.1"/>
    </source>
</evidence>
<name>A0AAD5MZ48_PARTN</name>
<accession>A0AAD5MZ48</accession>
<dbReference type="EMBL" id="JAHQIW010002820">
    <property type="protein sequence ID" value="KAJ1356449.1"/>
    <property type="molecule type" value="Genomic_DNA"/>
</dbReference>
<gene>
    <name evidence="1" type="ORF">KIN20_014173</name>
</gene>
<dbReference type="Proteomes" id="UP001196413">
    <property type="component" value="Unassembled WGS sequence"/>
</dbReference>
<evidence type="ECO:0000313" key="2">
    <source>
        <dbReference type="Proteomes" id="UP001196413"/>
    </source>
</evidence>
<reference evidence="1" key="1">
    <citation type="submission" date="2021-06" db="EMBL/GenBank/DDBJ databases">
        <title>Parelaphostrongylus tenuis whole genome reference sequence.</title>
        <authorList>
            <person name="Garwood T.J."/>
            <person name="Larsen P.A."/>
            <person name="Fountain-Jones N.M."/>
            <person name="Garbe J.R."/>
            <person name="Macchietto M.G."/>
            <person name="Kania S.A."/>
            <person name="Gerhold R.W."/>
            <person name="Richards J.E."/>
            <person name="Wolf T.M."/>
        </authorList>
    </citation>
    <scope>NUCLEOTIDE SEQUENCE</scope>
    <source>
        <strain evidence="1">MNPRO001-30</strain>
        <tissue evidence="1">Meninges</tissue>
    </source>
</reference>
<keyword evidence="2" id="KW-1185">Reference proteome</keyword>
<comment type="caution">
    <text evidence="1">The sequence shown here is derived from an EMBL/GenBank/DDBJ whole genome shotgun (WGS) entry which is preliminary data.</text>
</comment>
<protein>
    <submittedName>
        <fullName evidence="1">Uncharacterized protein</fullName>
    </submittedName>
</protein>
<dbReference type="AlphaFoldDB" id="A0AAD5MZ48"/>
<organism evidence="1 2">
    <name type="scientific">Parelaphostrongylus tenuis</name>
    <name type="common">Meningeal worm</name>
    <dbReference type="NCBI Taxonomy" id="148309"/>
    <lineage>
        <taxon>Eukaryota</taxon>
        <taxon>Metazoa</taxon>
        <taxon>Ecdysozoa</taxon>
        <taxon>Nematoda</taxon>
        <taxon>Chromadorea</taxon>
        <taxon>Rhabditida</taxon>
        <taxon>Rhabditina</taxon>
        <taxon>Rhabditomorpha</taxon>
        <taxon>Strongyloidea</taxon>
        <taxon>Metastrongylidae</taxon>
        <taxon>Parelaphostrongylus</taxon>
    </lineage>
</organism>